<keyword evidence="2" id="KW-0479">Metal-binding</keyword>
<name>A0A4R3Q472_RHISU</name>
<dbReference type="GO" id="GO:0016832">
    <property type="term" value="F:aldehyde-lyase activity"/>
    <property type="evidence" value="ECO:0007669"/>
    <property type="project" value="TreeGrafter"/>
</dbReference>
<dbReference type="EMBL" id="SMBH01000007">
    <property type="protein sequence ID" value="TCU15234.1"/>
    <property type="molecule type" value="Genomic_DNA"/>
</dbReference>
<evidence type="ECO:0000256" key="1">
    <source>
        <dbReference type="ARBA" id="ARBA00005568"/>
    </source>
</evidence>
<keyword evidence="3" id="KW-0456">Lyase</keyword>
<dbReference type="SUPFAM" id="SSF51621">
    <property type="entry name" value="Phosphoenolpyruvate/pyruvate domain"/>
    <property type="match status" value="1"/>
</dbReference>
<protein>
    <submittedName>
        <fullName evidence="5">4-hydroxy-2-oxoheptanedioate aldolase</fullName>
    </submittedName>
</protein>
<comment type="similarity">
    <text evidence="1">Belongs to the HpcH/HpaI aldolase family.</text>
</comment>
<dbReference type="GO" id="GO:0005737">
    <property type="term" value="C:cytoplasm"/>
    <property type="evidence" value="ECO:0007669"/>
    <property type="project" value="TreeGrafter"/>
</dbReference>
<dbReference type="GO" id="GO:0046872">
    <property type="term" value="F:metal ion binding"/>
    <property type="evidence" value="ECO:0007669"/>
    <property type="project" value="UniProtKB-KW"/>
</dbReference>
<proteinExistence type="inferred from homology"/>
<dbReference type="Pfam" id="PF03328">
    <property type="entry name" value="HpcH_HpaI"/>
    <property type="match status" value="1"/>
</dbReference>
<dbReference type="InterPro" id="IPR050251">
    <property type="entry name" value="HpcH-HpaI_aldolase"/>
</dbReference>
<evidence type="ECO:0000256" key="3">
    <source>
        <dbReference type="ARBA" id="ARBA00023239"/>
    </source>
</evidence>
<comment type="caution">
    <text evidence="5">The sequence shown here is derived from an EMBL/GenBank/DDBJ whole genome shotgun (WGS) entry which is preliminary data.</text>
</comment>
<dbReference type="Proteomes" id="UP000294576">
    <property type="component" value="Unassembled WGS sequence"/>
</dbReference>
<accession>A0A4R3Q472</accession>
<gene>
    <name evidence="5" type="ORF">EV132_107133</name>
</gene>
<dbReference type="RefSeq" id="WP_132563261.1">
    <property type="nucleotide sequence ID" value="NZ_SMBH01000007.1"/>
</dbReference>
<dbReference type="InterPro" id="IPR040442">
    <property type="entry name" value="Pyrv_kinase-like_dom_sf"/>
</dbReference>
<dbReference type="PANTHER" id="PTHR30502">
    <property type="entry name" value="2-KETO-3-DEOXY-L-RHAMNONATE ALDOLASE"/>
    <property type="match status" value="1"/>
</dbReference>
<evidence type="ECO:0000313" key="5">
    <source>
        <dbReference type="EMBL" id="TCU15234.1"/>
    </source>
</evidence>
<reference evidence="5 6" key="1">
    <citation type="submission" date="2019-03" db="EMBL/GenBank/DDBJ databases">
        <title>Genomic Encyclopedia of Type Strains, Phase IV (KMG-V): Genome sequencing to study the core and pangenomes of soil and plant-associated prokaryotes.</title>
        <authorList>
            <person name="Whitman W."/>
        </authorList>
    </citation>
    <scope>NUCLEOTIDE SEQUENCE [LARGE SCALE GENOMIC DNA]</scope>
    <source>
        <strain evidence="5 6">Hc14</strain>
    </source>
</reference>
<evidence type="ECO:0000259" key="4">
    <source>
        <dbReference type="Pfam" id="PF03328"/>
    </source>
</evidence>
<dbReference type="PANTHER" id="PTHR30502:SF0">
    <property type="entry name" value="PHOSPHOENOLPYRUVATE CARBOXYLASE FAMILY PROTEIN"/>
    <property type="match status" value="1"/>
</dbReference>
<dbReference type="Gene3D" id="3.20.20.60">
    <property type="entry name" value="Phosphoenolpyruvate-binding domains"/>
    <property type="match status" value="1"/>
</dbReference>
<dbReference type="AlphaFoldDB" id="A0A4R3Q472"/>
<sequence>MTETSAIDSFADRIRTGGHGGLVSAWVGIPEPMVVHHLTQEDFDAVVLDMQHGMWDMASASNAVAQCRSAGKPAIARIPVGDFASASRLLDAGCTGIIAPMVNSVADAKALVRFTKYPPLGERSWGPTLALNHMKLSGDDYLRTANRLTLTIAMVETRAALDAVDGILGVEGIDGIFVGPSDLSIALSKGEKLAPDTDDIDKELSHIVARCGAHKKFVCAFGSDGKRAGGLLKLGCDLVVASADTTQLRAGAASAIAAARTFAVSG</sequence>
<dbReference type="InterPro" id="IPR015813">
    <property type="entry name" value="Pyrv/PenolPyrv_kinase-like_dom"/>
</dbReference>
<organism evidence="5 6">
    <name type="scientific">Rhizobium sullae</name>
    <name type="common">Rhizobium hedysari</name>
    <dbReference type="NCBI Taxonomy" id="50338"/>
    <lineage>
        <taxon>Bacteria</taxon>
        <taxon>Pseudomonadati</taxon>
        <taxon>Pseudomonadota</taxon>
        <taxon>Alphaproteobacteria</taxon>
        <taxon>Hyphomicrobiales</taxon>
        <taxon>Rhizobiaceae</taxon>
        <taxon>Rhizobium/Agrobacterium group</taxon>
        <taxon>Rhizobium</taxon>
    </lineage>
</organism>
<evidence type="ECO:0000256" key="2">
    <source>
        <dbReference type="ARBA" id="ARBA00022723"/>
    </source>
</evidence>
<feature type="domain" description="HpcH/HpaI aldolase/citrate lyase" evidence="4">
    <location>
        <begin position="26"/>
        <end position="248"/>
    </location>
</feature>
<dbReference type="InterPro" id="IPR005000">
    <property type="entry name" value="Aldolase/citrate-lyase_domain"/>
</dbReference>
<evidence type="ECO:0000313" key="6">
    <source>
        <dbReference type="Proteomes" id="UP000294576"/>
    </source>
</evidence>